<dbReference type="InterPro" id="IPR032870">
    <property type="entry name" value="ALKBH7-like"/>
</dbReference>
<sequence>MSHARFFQRFCLFLSLSILTILISIAQRQTRPHKRRRKKLLRYSPLTYDTVRGRGAMRKSLLALEKLTRYVSFRYAPKFRQPRPDELVGVPSAQTPPDCVPAFVIPDFISETEERAILAVVEPWFSRLPYNDGHVDALIHNYKEFYRSYRELAGESGSCGPQQAEGANENVRCMREALGRCRSLAAEYVPAVPIGDRVHFLRLSGDGFIRAHADDTRNSSGIIAGLCLGSARVMTLTHPNHPGQRIELMLAPRAFYVLTGAARYKWEHSTDWVEDTCEHDGGARNKEVAEGTPLIFDGRRTEFVRGERTAVIFRGVSPMELFKLKVLQRRNPE</sequence>
<accession>G0V240</accession>
<dbReference type="InterPro" id="IPR037151">
    <property type="entry name" value="AlkB-like_sf"/>
</dbReference>
<feature type="signal peptide" evidence="1">
    <location>
        <begin position="1"/>
        <end position="26"/>
    </location>
</feature>
<dbReference type="VEuPathDB" id="TriTrypDB:TcIL3000.11.12050"/>
<dbReference type="SUPFAM" id="SSF51197">
    <property type="entry name" value="Clavaminate synthase-like"/>
    <property type="match status" value="1"/>
</dbReference>
<evidence type="ECO:0000256" key="1">
    <source>
        <dbReference type="SAM" id="SignalP"/>
    </source>
</evidence>
<organism evidence="2">
    <name type="scientific">Trypanosoma congolense (strain IL3000)</name>
    <dbReference type="NCBI Taxonomy" id="1068625"/>
    <lineage>
        <taxon>Eukaryota</taxon>
        <taxon>Discoba</taxon>
        <taxon>Euglenozoa</taxon>
        <taxon>Kinetoplastea</taxon>
        <taxon>Metakinetoplastina</taxon>
        <taxon>Trypanosomatida</taxon>
        <taxon>Trypanosomatidae</taxon>
        <taxon>Trypanosoma</taxon>
        <taxon>Nannomonas</taxon>
    </lineage>
</organism>
<dbReference type="PANTHER" id="PTHR21052:SF0">
    <property type="entry name" value="ALPHA-KETOGLUTARATE-DEPENDENT DIOXYGENASE ALKB HOMOLOG 7, MITOCHONDRIAL"/>
    <property type="match status" value="1"/>
</dbReference>
<dbReference type="GO" id="GO:0006631">
    <property type="term" value="P:fatty acid metabolic process"/>
    <property type="evidence" value="ECO:0007669"/>
    <property type="project" value="TreeGrafter"/>
</dbReference>
<feature type="chain" id="PRO_5003410749" evidence="1">
    <location>
        <begin position="27"/>
        <end position="333"/>
    </location>
</feature>
<dbReference type="PANTHER" id="PTHR21052">
    <property type="entry name" value="SPERMATOGENESIS ASSOCIATED 11-RELATED"/>
    <property type="match status" value="1"/>
</dbReference>
<evidence type="ECO:0000313" key="2">
    <source>
        <dbReference type="EMBL" id="CCC95712.1"/>
    </source>
</evidence>
<dbReference type="EMBL" id="HE575324">
    <property type="protein sequence ID" value="CCC95712.1"/>
    <property type="molecule type" value="Genomic_DNA"/>
</dbReference>
<dbReference type="AlphaFoldDB" id="G0V240"/>
<gene>
    <name evidence="2" type="ORF">TCIL3000_11_12050</name>
</gene>
<proteinExistence type="predicted"/>
<dbReference type="GO" id="GO:0006974">
    <property type="term" value="P:DNA damage response"/>
    <property type="evidence" value="ECO:0007669"/>
    <property type="project" value="InterPro"/>
</dbReference>
<keyword evidence="1" id="KW-0732">Signal</keyword>
<dbReference type="GO" id="GO:0005759">
    <property type="term" value="C:mitochondrial matrix"/>
    <property type="evidence" value="ECO:0007669"/>
    <property type="project" value="TreeGrafter"/>
</dbReference>
<dbReference type="Gene3D" id="2.60.120.590">
    <property type="entry name" value="Alpha-ketoglutarate-dependent dioxygenase AlkB-like"/>
    <property type="match status" value="1"/>
</dbReference>
<name>G0V240_TRYCI</name>
<protein>
    <submittedName>
        <fullName evidence="2">Uncharacterized protein TCIL3000_11_12050</fullName>
    </submittedName>
</protein>
<reference evidence="2" key="1">
    <citation type="journal article" date="2012" name="Proc. Natl. Acad. Sci. U.S.A.">
        <title>Antigenic diversity is generated by distinct evolutionary mechanisms in African trypanosome species.</title>
        <authorList>
            <person name="Jackson A.P."/>
            <person name="Berry A."/>
            <person name="Aslett M."/>
            <person name="Allison H.C."/>
            <person name="Burton P."/>
            <person name="Vavrova-Anderson J."/>
            <person name="Brown R."/>
            <person name="Browne H."/>
            <person name="Corton N."/>
            <person name="Hauser H."/>
            <person name="Gamble J."/>
            <person name="Gilderthorp R."/>
            <person name="Marcello L."/>
            <person name="McQuillan J."/>
            <person name="Otto T.D."/>
            <person name="Quail M.A."/>
            <person name="Sanders M.J."/>
            <person name="van Tonder A."/>
            <person name="Ginger M.L."/>
            <person name="Field M.C."/>
            <person name="Barry J.D."/>
            <person name="Hertz-Fowler C."/>
            <person name="Berriman M."/>
        </authorList>
    </citation>
    <scope>NUCLEOTIDE SEQUENCE</scope>
    <source>
        <strain evidence="2">IL3000</strain>
    </source>
</reference>